<dbReference type="FunFam" id="3.40.640.10:FF:000037">
    <property type="entry name" value="dTDP-4-amino-4,6-dideoxygalactose transaminase"/>
    <property type="match status" value="1"/>
</dbReference>
<dbReference type="InterPro" id="IPR000653">
    <property type="entry name" value="DegT/StrS_aminotransferase"/>
</dbReference>
<dbReference type="RefSeq" id="WP_376802526.1">
    <property type="nucleotide sequence ID" value="NZ_DBNB01000019.1"/>
</dbReference>
<dbReference type="Gene3D" id="3.40.640.10">
    <property type="entry name" value="Type I PLP-dependent aspartate aminotransferase-like (Major domain)"/>
    <property type="match status" value="1"/>
</dbReference>
<evidence type="ECO:0000256" key="3">
    <source>
        <dbReference type="PIRSR" id="PIRSR000390-2"/>
    </source>
</evidence>
<proteinExistence type="inferred from homology"/>
<comment type="similarity">
    <text evidence="1 4">Belongs to the DegT/DnrJ/EryC1 family.</text>
</comment>
<keyword evidence="3 4" id="KW-0663">Pyridoxal phosphate</keyword>
<accession>A0A1W9HR53</accession>
<protein>
    <submittedName>
        <fullName evidence="5">dTDP-4-amino-4,6-dideoxygalactose transaminase</fullName>
    </submittedName>
</protein>
<dbReference type="InterPro" id="IPR015421">
    <property type="entry name" value="PyrdxlP-dep_Trfase_major"/>
</dbReference>
<dbReference type="Pfam" id="PF01041">
    <property type="entry name" value="DegT_DnrJ_EryC1"/>
    <property type="match status" value="1"/>
</dbReference>
<reference evidence="5 6" key="1">
    <citation type="journal article" date="2017" name="Water Res.">
        <title>Comammox in drinking water systems.</title>
        <authorList>
            <person name="Wang Y."/>
            <person name="Ma L."/>
            <person name="Mao Y."/>
            <person name="Jiang X."/>
            <person name="Xia Y."/>
            <person name="Yu K."/>
            <person name="Li B."/>
            <person name="Zhang T."/>
        </authorList>
    </citation>
    <scope>NUCLEOTIDE SEQUENCE [LARGE SCALE GENOMIC DNA]</scope>
    <source>
        <strain evidence="5">SG_bin8</strain>
    </source>
</reference>
<evidence type="ECO:0000256" key="1">
    <source>
        <dbReference type="ARBA" id="ARBA00037999"/>
    </source>
</evidence>
<dbReference type="InterPro" id="IPR012749">
    <property type="entry name" value="WecE-like"/>
</dbReference>
<dbReference type="STRING" id="1827387.A4S15_01380"/>
<feature type="active site" description="Proton acceptor" evidence="2">
    <location>
        <position position="183"/>
    </location>
</feature>
<dbReference type="SUPFAM" id="SSF53383">
    <property type="entry name" value="PLP-dependent transferases"/>
    <property type="match status" value="1"/>
</dbReference>
<dbReference type="AlphaFoldDB" id="A0A1W9HR53"/>
<dbReference type="InterPro" id="IPR015424">
    <property type="entry name" value="PyrdxlP-dep_Trfase"/>
</dbReference>
<dbReference type="GO" id="GO:0000271">
    <property type="term" value="P:polysaccharide biosynthetic process"/>
    <property type="evidence" value="ECO:0007669"/>
    <property type="project" value="TreeGrafter"/>
</dbReference>
<dbReference type="GO" id="GO:0030170">
    <property type="term" value="F:pyridoxal phosphate binding"/>
    <property type="evidence" value="ECO:0007669"/>
    <property type="project" value="TreeGrafter"/>
</dbReference>
<dbReference type="PANTHER" id="PTHR30244:SF34">
    <property type="entry name" value="DTDP-4-AMINO-4,6-DIDEOXYGALACTOSE TRANSAMINASE"/>
    <property type="match status" value="1"/>
</dbReference>
<gene>
    <name evidence="5" type="ORF">A4S15_01380</name>
</gene>
<sequence>MSSLPFNRPPLGGREFEYLRQAFDRREFSGNGDFTNRCQDWLKRRMGLADALLTQSCTAALEMAAILACLEPGDEVIMPSFTFVSTANAVVLRNAVPVFIDIRRDTLNIDETLIEAAITPRTKAIFVVHYAGICAEMDPIVAIARRHGLMVIEDAAQALLSTYRGRPAGALADLGCFSFHETKNAMSGEGGALIVTDPSLAERAFVIWEKGTNRRAFKLGQVDKYTWMDCGSSFLPSEITAAVLLAQLEEVERFNSERQAVWSRYDEAFTDLESADLVRRPHVPAHCQHNSHLYYLLLRDQATRDGLIEALRVQDIWAPFHYIPLHSAPAGLRYGRTPGDLPVTDRTSVSLVRLPLFAGMCMEEADRVIDGVQRTLRRPS</sequence>
<dbReference type="Gene3D" id="3.90.1150.10">
    <property type="entry name" value="Aspartate Aminotransferase, domain 1"/>
    <property type="match status" value="1"/>
</dbReference>
<evidence type="ECO:0000313" key="6">
    <source>
        <dbReference type="Proteomes" id="UP000192872"/>
    </source>
</evidence>
<dbReference type="NCBIfam" id="NF008687">
    <property type="entry name" value="PRK11706.1"/>
    <property type="match status" value="1"/>
</dbReference>
<comment type="caution">
    <text evidence="5">The sequence shown here is derived from an EMBL/GenBank/DDBJ whole genome shotgun (WGS) entry which is preliminary data.</text>
</comment>
<evidence type="ECO:0000256" key="4">
    <source>
        <dbReference type="RuleBase" id="RU004508"/>
    </source>
</evidence>
<dbReference type="GO" id="GO:0019180">
    <property type="term" value="F:dTDP-4-amino-4,6-dideoxygalactose transaminase activity"/>
    <property type="evidence" value="ECO:0007669"/>
    <property type="project" value="TreeGrafter"/>
</dbReference>
<dbReference type="CDD" id="cd00616">
    <property type="entry name" value="AHBA_syn"/>
    <property type="match status" value="1"/>
</dbReference>
<dbReference type="EMBL" id="LWDL01000031">
    <property type="protein sequence ID" value="OQW49742.1"/>
    <property type="molecule type" value="Genomic_DNA"/>
</dbReference>
<organism evidence="5 6">
    <name type="scientific">Candidatus Raskinella chloraquaticus</name>
    <dbReference type="NCBI Taxonomy" id="1951219"/>
    <lineage>
        <taxon>Bacteria</taxon>
        <taxon>Pseudomonadati</taxon>
        <taxon>Pseudomonadota</taxon>
        <taxon>Alphaproteobacteria</taxon>
        <taxon>Hyphomicrobiales</taxon>
        <taxon>Phreatobacteraceae</taxon>
        <taxon>Candidatus Raskinella</taxon>
    </lineage>
</organism>
<evidence type="ECO:0000313" key="5">
    <source>
        <dbReference type="EMBL" id="OQW49742.1"/>
    </source>
</evidence>
<dbReference type="PIRSF" id="PIRSF000390">
    <property type="entry name" value="PLP_StrS"/>
    <property type="match status" value="1"/>
</dbReference>
<evidence type="ECO:0000256" key="2">
    <source>
        <dbReference type="PIRSR" id="PIRSR000390-1"/>
    </source>
</evidence>
<dbReference type="InterPro" id="IPR015422">
    <property type="entry name" value="PyrdxlP-dep_Trfase_small"/>
</dbReference>
<dbReference type="PANTHER" id="PTHR30244">
    <property type="entry name" value="TRANSAMINASE"/>
    <property type="match status" value="1"/>
</dbReference>
<dbReference type="Proteomes" id="UP000192872">
    <property type="component" value="Unassembled WGS sequence"/>
</dbReference>
<name>A0A1W9HR53_9HYPH</name>
<feature type="modified residue" description="N6-(pyridoxal phosphate)lysine" evidence="3">
    <location>
        <position position="183"/>
    </location>
</feature>
<dbReference type="NCBIfam" id="TIGR02379">
    <property type="entry name" value="ECA_wecE"/>
    <property type="match status" value="1"/>
</dbReference>